<sequence length="84" mass="9732">QGFTQKEGIDYQEVFAPVANLDSIWTLFRVGVLVPELTVFCQKHDLELNQMDVSATYLNGEFQEDLYLLPHDGVPIQPRYCWKL</sequence>
<gene>
    <name evidence="2" type="ORF">PAXRUDRAFT_55607</name>
</gene>
<dbReference type="InterPro" id="IPR013103">
    <property type="entry name" value="RVT_2"/>
</dbReference>
<dbReference type="STRING" id="930991.A0A0D0CUU9"/>
<evidence type="ECO:0000313" key="3">
    <source>
        <dbReference type="Proteomes" id="UP000054538"/>
    </source>
</evidence>
<dbReference type="InParanoid" id="A0A0D0CUU9"/>
<feature type="non-terminal residue" evidence="2">
    <location>
        <position position="1"/>
    </location>
</feature>
<organism evidence="2 3">
    <name type="scientific">Paxillus rubicundulus Ve08.2h10</name>
    <dbReference type="NCBI Taxonomy" id="930991"/>
    <lineage>
        <taxon>Eukaryota</taxon>
        <taxon>Fungi</taxon>
        <taxon>Dikarya</taxon>
        <taxon>Basidiomycota</taxon>
        <taxon>Agaricomycotina</taxon>
        <taxon>Agaricomycetes</taxon>
        <taxon>Agaricomycetidae</taxon>
        <taxon>Boletales</taxon>
        <taxon>Paxilineae</taxon>
        <taxon>Paxillaceae</taxon>
        <taxon>Paxillus</taxon>
    </lineage>
</organism>
<evidence type="ECO:0000313" key="2">
    <source>
        <dbReference type="EMBL" id="KIK79233.1"/>
    </source>
</evidence>
<dbReference type="Pfam" id="PF07727">
    <property type="entry name" value="RVT_2"/>
    <property type="match status" value="1"/>
</dbReference>
<keyword evidence="3" id="KW-1185">Reference proteome</keyword>
<feature type="domain" description="Reverse transcriptase Ty1/copia-type" evidence="1">
    <location>
        <begin position="1"/>
        <end position="84"/>
    </location>
</feature>
<proteinExistence type="predicted"/>
<feature type="non-terminal residue" evidence="2">
    <location>
        <position position="84"/>
    </location>
</feature>
<dbReference type="AlphaFoldDB" id="A0A0D0CUU9"/>
<accession>A0A0D0CUU9</accession>
<dbReference type="EMBL" id="KN826338">
    <property type="protein sequence ID" value="KIK79233.1"/>
    <property type="molecule type" value="Genomic_DNA"/>
</dbReference>
<dbReference type="OrthoDB" id="2685291at2759"/>
<reference evidence="3" key="2">
    <citation type="submission" date="2015-01" db="EMBL/GenBank/DDBJ databases">
        <title>Evolutionary Origins and Diversification of the Mycorrhizal Mutualists.</title>
        <authorList>
            <consortium name="DOE Joint Genome Institute"/>
            <consortium name="Mycorrhizal Genomics Consortium"/>
            <person name="Kohler A."/>
            <person name="Kuo A."/>
            <person name="Nagy L.G."/>
            <person name="Floudas D."/>
            <person name="Copeland A."/>
            <person name="Barry K.W."/>
            <person name="Cichocki N."/>
            <person name="Veneault-Fourrey C."/>
            <person name="LaButti K."/>
            <person name="Lindquist E.A."/>
            <person name="Lipzen A."/>
            <person name="Lundell T."/>
            <person name="Morin E."/>
            <person name="Murat C."/>
            <person name="Riley R."/>
            <person name="Ohm R."/>
            <person name="Sun H."/>
            <person name="Tunlid A."/>
            <person name="Henrissat B."/>
            <person name="Grigoriev I.V."/>
            <person name="Hibbett D.S."/>
            <person name="Martin F."/>
        </authorList>
    </citation>
    <scope>NUCLEOTIDE SEQUENCE [LARGE SCALE GENOMIC DNA]</scope>
    <source>
        <strain evidence="3">Ve08.2h10</strain>
    </source>
</reference>
<name>A0A0D0CUU9_9AGAM</name>
<dbReference type="HOGENOM" id="CLU_200846_0_0_1"/>
<dbReference type="Proteomes" id="UP000054538">
    <property type="component" value="Unassembled WGS sequence"/>
</dbReference>
<evidence type="ECO:0000259" key="1">
    <source>
        <dbReference type="Pfam" id="PF07727"/>
    </source>
</evidence>
<protein>
    <recommendedName>
        <fullName evidence="1">Reverse transcriptase Ty1/copia-type domain-containing protein</fullName>
    </recommendedName>
</protein>
<reference evidence="2 3" key="1">
    <citation type="submission" date="2014-04" db="EMBL/GenBank/DDBJ databases">
        <authorList>
            <consortium name="DOE Joint Genome Institute"/>
            <person name="Kuo A."/>
            <person name="Kohler A."/>
            <person name="Jargeat P."/>
            <person name="Nagy L.G."/>
            <person name="Floudas D."/>
            <person name="Copeland A."/>
            <person name="Barry K.W."/>
            <person name="Cichocki N."/>
            <person name="Veneault-Fourrey C."/>
            <person name="LaButti K."/>
            <person name="Lindquist E.A."/>
            <person name="Lipzen A."/>
            <person name="Lundell T."/>
            <person name="Morin E."/>
            <person name="Murat C."/>
            <person name="Sun H."/>
            <person name="Tunlid A."/>
            <person name="Henrissat B."/>
            <person name="Grigoriev I.V."/>
            <person name="Hibbett D.S."/>
            <person name="Martin F."/>
            <person name="Nordberg H.P."/>
            <person name="Cantor M.N."/>
            <person name="Hua S.X."/>
        </authorList>
    </citation>
    <scope>NUCLEOTIDE SEQUENCE [LARGE SCALE GENOMIC DNA]</scope>
    <source>
        <strain evidence="2 3">Ve08.2h10</strain>
    </source>
</reference>